<name>A0ABR2H0Q5_9EUKA</name>
<evidence type="ECO:0000313" key="2">
    <source>
        <dbReference type="Proteomes" id="UP001470230"/>
    </source>
</evidence>
<dbReference type="InterPro" id="IPR026906">
    <property type="entry name" value="LRR_5"/>
</dbReference>
<protein>
    <recommendedName>
        <fullName evidence="3">Surface antigen BspA-like</fullName>
    </recommendedName>
</protein>
<gene>
    <name evidence="1" type="ORF">M9Y10_031420</name>
</gene>
<accession>A0ABR2H0Q5</accession>
<dbReference type="EMBL" id="JAPFFF010000050">
    <property type="protein sequence ID" value="KAK8839715.1"/>
    <property type="molecule type" value="Genomic_DNA"/>
</dbReference>
<dbReference type="Pfam" id="PF13306">
    <property type="entry name" value="LRR_5"/>
    <property type="match status" value="3"/>
</dbReference>
<proteinExistence type="predicted"/>
<dbReference type="PANTHER" id="PTHR45661">
    <property type="entry name" value="SURFACE ANTIGEN"/>
    <property type="match status" value="1"/>
</dbReference>
<evidence type="ECO:0008006" key="3">
    <source>
        <dbReference type="Google" id="ProtNLM"/>
    </source>
</evidence>
<comment type="caution">
    <text evidence="1">The sequence shown here is derived from an EMBL/GenBank/DDBJ whole genome shotgun (WGS) entry which is preliminary data.</text>
</comment>
<dbReference type="Proteomes" id="UP001470230">
    <property type="component" value="Unassembled WGS sequence"/>
</dbReference>
<dbReference type="Gene3D" id="3.80.10.10">
    <property type="entry name" value="Ribonuclease Inhibitor"/>
    <property type="match status" value="1"/>
</dbReference>
<keyword evidence="2" id="KW-1185">Reference proteome</keyword>
<dbReference type="InterPro" id="IPR053139">
    <property type="entry name" value="Surface_bspA-like"/>
</dbReference>
<sequence>MQQEYNSENKLSYILNENNFTAKITKSLEIVCQILILNSTENQSNAFYYYSKNLKSIIFTEDSQIQYIGLYSFASSSIENIIPSSVKQIGEFSFAHFKNLKTIQFQSNSQLIKIPDNLFFYSSHEFISIPPNVEIIGERSFYYCNQFKTIEIPINSNLISIEKEAFLHSSIESIFIPSNLQKLEKGWCASTSKLNRISISDHNSCFSIYNESILLYHSKEGNETSIVFACRDIEKVTIPSNVKIIESSTFSECQKLNSIEFSPNSILVSICDHSFR</sequence>
<dbReference type="SUPFAM" id="SSF52058">
    <property type="entry name" value="L domain-like"/>
    <property type="match status" value="1"/>
</dbReference>
<dbReference type="InterPro" id="IPR032675">
    <property type="entry name" value="LRR_dom_sf"/>
</dbReference>
<organism evidence="1 2">
    <name type="scientific">Tritrichomonas musculus</name>
    <dbReference type="NCBI Taxonomy" id="1915356"/>
    <lineage>
        <taxon>Eukaryota</taxon>
        <taxon>Metamonada</taxon>
        <taxon>Parabasalia</taxon>
        <taxon>Tritrichomonadida</taxon>
        <taxon>Tritrichomonadidae</taxon>
        <taxon>Tritrichomonas</taxon>
    </lineage>
</organism>
<reference evidence="1 2" key="1">
    <citation type="submission" date="2024-04" db="EMBL/GenBank/DDBJ databases">
        <title>Tritrichomonas musculus Genome.</title>
        <authorList>
            <person name="Alves-Ferreira E."/>
            <person name="Grigg M."/>
            <person name="Lorenzi H."/>
            <person name="Galac M."/>
        </authorList>
    </citation>
    <scope>NUCLEOTIDE SEQUENCE [LARGE SCALE GENOMIC DNA]</scope>
    <source>
        <strain evidence="1 2">EAF2021</strain>
    </source>
</reference>
<evidence type="ECO:0000313" key="1">
    <source>
        <dbReference type="EMBL" id="KAK8839715.1"/>
    </source>
</evidence>
<dbReference type="PANTHER" id="PTHR45661:SF3">
    <property type="entry name" value="IG-LIKE DOMAIN-CONTAINING PROTEIN"/>
    <property type="match status" value="1"/>
</dbReference>